<proteinExistence type="predicted"/>
<reference evidence="1 2" key="1">
    <citation type="submission" date="2014-03" db="EMBL/GenBank/DDBJ databases">
        <title>Whole genome sequence of Novosphingobium resinovorum KF1.</title>
        <authorList>
            <person name="Gan H.M."/>
            <person name="Gan H.Y."/>
            <person name="Chew T.H."/>
            <person name="Savka M.A."/>
        </authorList>
    </citation>
    <scope>NUCLEOTIDE SEQUENCE [LARGE SCALE GENOMIC DNA]</scope>
    <source>
        <strain evidence="1 2">KF1</strain>
    </source>
</reference>
<evidence type="ECO:0000313" key="1">
    <source>
        <dbReference type="EMBL" id="EZP67772.1"/>
    </source>
</evidence>
<dbReference type="AlphaFoldDB" id="A0A031J3C1"/>
<evidence type="ECO:0000313" key="2">
    <source>
        <dbReference type="Proteomes" id="UP000024329"/>
    </source>
</evidence>
<comment type="caution">
    <text evidence="1">The sequence shown here is derived from an EMBL/GenBank/DDBJ whole genome shotgun (WGS) entry which is preliminary data.</text>
</comment>
<sequence length="329" mass="36005">MFLPATGLIVEQHDRLFAVLAAAVGPHIRGAGRSLALFLQHLNRSFVAMNDLLGPEPQLQGVKDAMQVPLARSDHPTAQSTTADRYPCALEGLRQTIQRCAIDVFMNKGKGQRRGRGNAARQGLCGHRRNDDRRGDPGAVAIAACIFGAGILKGRDLHLDVKLLGYHFPHAMHPFAAARADLLVVGEVIFDALARQVGRKWLAPALLPFWLSRLRQSRVGKIGGGRLIDVVVSIVGIVLKGGLLGFIEDTIQVLFAARRKAVQPRQRQFLLKLQDAPGKGVSLGRQCLDFSGFRRQKRHQFRNSGDAASIHRSLESKARSRVNGLQPTN</sequence>
<dbReference type="PATRIC" id="fig|158500.4.peg.5767"/>
<accession>A0A031J3C1</accession>
<organism evidence="1 2">
    <name type="scientific">Novosphingobium resinovorum</name>
    <dbReference type="NCBI Taxonomy" id="158500"/>
    <lineage>
        <taxon>Bacteria</taxon>
        <taxon>Pseudomonadati</taxon>
        <taxon>Pseudomonadota</taxon>
        <taxon>Alphaproteobacteria</taxon>
        <taxon>Sphingomonadales</taxon>
        <taxon>Sphingomonadaceae</taxon>
        <taxon>Novosphingobium</taxon>
    </lineage>
</organism>
<dbReference type="EMBL" id="JFYZ01000087">
    <property type="protein sequence ID" value="EZP67772.1"/>
    <property type="molecule type" value="Genomic_DNA"/>
</dbReference>
<name>A0A031J3C1_9SPHN</name>
<dbReference type="Proteomes" id="UP000024329">
    <property type="component" value="Unassembled WGS sequence"/>
</dbReference>
<gene>
    <name evidence="1" type="ORF">BV97_05691</name>
</gene>
<dbReference type="eggNOG" id="ENOG5033E2B">
    <property type="taxonomic scope" value="Bacteria"/>
</dbReference>
<protein>
    <submittedName>
        <fullName evidence="1">Uncharacterized protein</fullName>
    </submittedName>
</protein>